<comment type="similarity">
    <text evidence="1 4">Belongs to the AAA ATPase family.</text>
</comment>
<gene>
    <name evidence="7" type="ORF">EHUX00137_LOCUS15583</name>
</gene>
<proteinExistence type="inferred from homology"/>
<feature type="compositionally biased region" description="Basic and acidic residues" evidence="5">
    <location>
        <begin position="39"/>
        <end position="52"/>
    </location>
</feature>
<evidence type="ECO:0000259" key="6">
    <source>
        <dbReference type="SMART" id="SM00382"/>
    </source>
</evidence>
<evidence type="ECO:0000256" key="4">
    <source>
        <dbReference type="RuleBase" id="RU003651"/>
    </source>
</evidence>
<dbReference type="SUPFAM" id="SSF52540">
    <property type="entry name" value="P-loop containing nucleoside triphosphate hydrolases"/>
    <property type="match status" value="1"/>
</dbReference>
<dbReference type="CDD" id="cd19481">
    <property type="entry name" value="RecA-like_protease"/>
    <property type="match status" value="1"/>
</dbReference>
<dbReference type="InterPro" id="IPR027417">
    <property type="entry name" value="P-loop_NTPase"/>
</dbReference>
<sequence>MLFPAVFHIAVVQPSLTALHPSAPRAAAPRMIGPQPYRSAEERRMAREDARRGMVPGFRGPQPRPGPRGRGRGMPQGPPPDFYEPPPRYVPGPRGPAAGMPGRGQAGGPMPGRGPAARDREYDTFSQQPPGPQAGPRRSYRQPPPVDAERRHKSPGLRNNFYDLPTADFKRPHGVPPPDPPPPAAEGGAAGSGQPAGSGYQAEPHWEKSSFGQQSSYTQSGAGYGQPSAGYGRASDEVPLPGREKEYEDHLAGQVVDAQGESVERLEGMGARVALPPEAGGDEEEEEDITWDALAGAEETRLQVEEALLLPLQHPEAFAAVRAGTRTLTTKGDRAGTLLFYGPPGTGKTTAARIAAASAGLPLVYVPLEALMSKWYGKAEQQLAALFDECGRLGRCVLFLDELDALAGSRSREMHEASRRMLSVLLRRLDGMDAQKEVTLIAATNRRTDLDSALLSRFDVRVHFAAPEAAGRSQIFGLYAKHLAAAELSRLGDAAVGLSGRDILDVCRQAERRWVCTRLRSKASTDELPPLEQYEEALRRRLETSGEREDGAGGAGRPPQRPPFAGPGGVGLGPGGLSTPN</sequence>
<feature type="region of interest" description="Disordered" evidence="5">
    <location>
        <begin position="22"/>
        <end position="240"/>
    </location>
</feature>
<protein>
    <recommendedName>
        <fullName evidence="6">AAA+ ATPase domain-containing protein</fullName>
    </recommendedName>
</protein>
<dbReference type="Gene3D" id="3.40.50.300">
    <property type="entry name" value="P-loop containing nucleotide triphosphate hydrolases"/>
    <property type="match status" value="1"/>
</dbReference>
<dbReference type="InterPro" id="IPR050221">
    <property type="entry name" value="26S_Proteasome_ATPase"/>
</dbReference>
<dbReference type="GO" id="GO:0005524">
    <property type="term" value="F:ATP binding"/>
    <property type="evidence" value="ECO:0007669"/>
    <property type="project" value="UniProtKB-KW"/>
</dbReference>
<organism evidence="7">
    <name type="scientific">Emiliania huxleyi</name>
    <name type="common">Coccolithophore</name>
    <name type="synonym">Pontosphaera huxleyi</name>
    <dbReference type="NCBI Taxonomy" id="2903"/>
    <lineage>
        <taxon>Eukaryota</taxon>
        <taxon>Haptista</taxon>
        <taxon>Haptophyta</taxon>
        <taxon>Prymnesiophyceae</taxon>
        <taxon>Isochrysidales</taxon>
        <taxon>Noelaerhabdaceae</taxon>
        <taxon>Emiliania</taxon>
    </lineage>
</organism>
<feature type="compositionally biased region" description="Pro residues" evidence="5">
    <location>
        <begin position="76"/>
        <end position="94"/>
    </location>
</feature>
<dbReference type="InterPro" id="IPR003593">
    <property type="entry name" value="AAA+_ATPase"/>
</dbReference>
<evidence type="ECO:0000256" key="2">
    <source>
        <dbReference type="ARBA" id="ARBA00022741"/>
    </source>
</evidence>
<accession>A0A6T0FU22</accession>
<keyword evidence="3 4" id="KW-0067">ATP-binding</keyword>
<evidence type="ECO:0000256" key="1">
    <source>
        <dbReference type="ARBA" id="ARBA00006914"/>
    </source>
</evidence>
<feature type="compositionally biased region" description="Gly residues" evidence="5">
    <location>
        <begin position="101"/>
        <end position="111"/>
    </location>
</feature>
<feature type="compositionally biased region" description="Pro residues" evidence="5">
    <location>
        <begin position="174"/>
        <end position="184"/>
    </location>
</feature>
<evidence type="ECO:0000256" key="5">
    <source>
        <dbReference type="SAM" id="MobiDB-lite"/>
    </source>
</evidence>
<dbReference type="AlphaFoldDB" id="A0A6T0FU22"/>
<feature type="compositionally biased region" description="Polar residues" evidence="5">
    <location>
        <begin position="210"/>
        <end position="221"/>
    </location>
</feature>
<dbReference type="PROSITE" id="PS00674">
    <property type="entry name" value="AAA"/>
    <property type="match status" value="1"/>
</dbReference>
<dbReference type="EMBL" id="HBIR01020497">
    <property type="protein sequence ID" value="CAE0546406.1"/>
    <property type="molecule type" value="Transcribed_RNA"/>
</dbReference>
<feature type="domain" description="AAA+ ATPase" evidence="6">
    <location>
        <begin position="334"/>
        <end position="468"/>
    </location>
</feature>
<keyword evidence="2 4" id="KW-0547">Nucleotide-binding</keyword>
<dbReference type="InterPro" id="IPR003959">
    <property type="entry name" value="ATPase_AAA_core"/>
</dbReference>
<dbReference type="PANTHER" id="PTHR23073">
    <property type="entry name" value="26S PROTEASOME REGULATORY SUBUNIT"/>
    <property type="match status" value="1"/>
</dbReference>
<dbReference type="InterPro" id="IPR003960">
    <property type="entry name" value="ATPase_AAA_CS"/>
</dbReference>
<dbReference type="GO" id="GO:0016887">
    <property type="term" value="F:ATP hydrolysis activity"/>
    <property type="evidence" value="ECO:0007669"/>
    <property type="project" value="InterPro"/>
</dbReference>
<dbReference type="Pfam" id="PF00004">
    <property type="entry name" value="AAA"/>
    <property type="match status" value="1"/>
</dbReference>
<evidence type="ECO:0000313" key="7">
    <source>
        <dbReference type="EMBL" id="CAE0546406.1"/>
    </source>
</evidence>
<name>A0A6T0FU22_EMIHU</name>
<reference evidence="7" key="1">
    <citation type="submission" date="2021-01" db="EMBL/GenBank/DDBJ databases">
        <authorList>
            <person name="Corre E."/>
            <person name="Pelletier E."/>
            <person name="Niang G."/>
            <person name="Scheremetjew M."/>
            <person name="Finn R."/>
            <person name="Kale V."/>
            <person name="Holt S."/>
            <person name="Cochrane G."/>
            <person name="Meng A."/>
            <person name="Brown T."/>
            <person name="Cohen L."/>
        </authorList>
    </citation>
    <scope>NUCLEOTIDE SEQUENCE</scope>
    <source>
        <strain evidence="7">379</strain>
    </source>
</reference>
<feature type="compositionally biased region" description="Gly residues" evidence="5">
    <location>
        <begin position="566"/>
        <end position="581"/>
    </location>
</feature>
<feature type="compositionally biased region" description="Basic and acidic residues" evidence="5">
    <location>
        <begin position="536"/>
        <end position="551"/>
    </location>
</feature>
<feature type="region of interest" description="Disordered" evidence="5">
    <location>
        <begin position="532"/>
        <end position="581"/>
    </location>
</feature>
<evidence type="ECO:0000256" key="3">
    <source>
        <dbReference type="ARBA" id="ARBA00022840"/>
    </source>
</evidence>
<dbReference type="SMART" id="SM00382">
    <property type="entry name" value="AAA"/>
    <property type="match status" value="1"/>
</dbReference>